<evidence type="ECO:0000256" key="4">
    <source>
        <dbReference type="ARBA" id="ARBA00022692"/>
    </source>
</evidence>
<keyword evidence="10" id="KW-1133">Transmembrane helix</keyword>
<evidence type="ECO:0000256" key="7">
    <source>
        <dbReference type="ARBA" id="ARBA00022741"/>
    </source>
</evidence>
<reference evidence="21" key="1">
    <citation type="submission" date="2021-02" db="EMBL/GenBank/DDBJ databases">
        <authorList>
            <person name="Nowell W R."/>
        </authorList>
    </citation>
    <scope>NUCLEOTIDE SEQUENCE</scope>
</reference>
<feature type="domain" description="Fido" evidence="20">
    <location>
        <begin position="185"/>
        <end position="321"/>
    </location>
</feature>
<comment type="catalytic activity">
    <reaction evidence="14">
        <text>L-tyrosyl-[protein] + ATP = O-(5'-adenylyl)-L-tyrosyl-[protein] + diphosphate</text>
        <dbReference type="Rhea" id="RHEA:54288"/>
        <dbReference type="Rhea" id="RHEA-COMP:10136"/>
        <dbReference type="Rhea" id="RHEA-COMP:13846"/>
        <dbReference type="ChEBI" id="CHEBI:30616"/>
        <dbReference type="ChEBI" id="CHEBI:33019"/>
        <dbReference type="ChEBI" id="CHEBI:46858"/>
        <dbReference type="ChEBI" id="CHEBI:83624"/>
        <dbReference type="EC" id="2.7.7.108"/>
    </reaction>
</comment>
<dbReference type="InterPro" id="IPR011990">
    <property type="entry name" value="TPR-like_helical_dom_sf"/>
</dbReference>
<evidence type="ECO:0000256" key="5">
    <source>
        <dbReference type="ARBA" id="ARBA00022695"/>
    </source>
</evidence>
<keyword evidence="5" id="KW-0548">Nucleotidyltransferase</keyword>
<dbReference type="Gene3D" id="1.10.3290.10">
    <property type="entry name" value="Fido-like domain"/>
    <property type="match status" value="1"/>
</dbReference>
<dbReference type="Gene3D" id="1.25.40.10">
    <property type="entry name" value="Tetratricopeptide repeat domain"/>
    <property type="match status" value="1"/>
</dbReference>
<feature type="binding site" evidence="16">
    <location>
        <begin position="268"/>
        <end position="275"/>
    </location>
    <ligand>
        <name>ATP</name>
        <dbReference type="ChEBI" id="CHEBI:30616"/>
    </ligand>
</feature>
<dbReference type="GO" id="GO:0006396">
    <property type="term" value="P:RNA processing"/>
    <property type="evidence" value="ECO:0007669"/>
    <property type="project" value="InterPro"/>
</dbReference>
<evidence type="ECO:0000256" key="10">
    <source>
        <dbReference type="ARBA" id="ARBA00022989"/>
    </source>
</evidence>
<feature type="binding site" evidence="16">
    <location>
        <begin position="300"/>
        <end position="301"/>
    </location>
    <ligand>
        <name>ATP</name>
        <dbReference type="ChEBI" id="CHEBI:30616"/>
    </ligand>
</feature>
<keyword evidence="4" id="KW-0812">Transmembrane</keyword>
<evidence type="ECO:0000256" key="8">
    <source>
        <dbReference type="ARBA" id="ARBA00022803"/>
    </source>
</evidence>
<name>A0A8S2QZH6_9BILA</name>
<evidence type="ECO:0000313" key="21">
    <source>
        <dbReference type="EMBL" id="CAF4136298.1"/>
    </source>
</evidence>
<keyword evidence="6" id="KW-0677">Repeat</keyword>
<evidence type="ECO:0000256" key="17">
    <source>
        <dbReference type="PIRSR" id="PIRSR640198-3"/>
    </source>
</evidence>
<evidence type="ECO:0000256" key="19">
    <source>
        <dbReference type="PROSITE-ProRule" id="PRU00339"/>
    </source>
</evidence>
<evidence type="ECO:0000256" key="6">
    <source>
        <dbReference type="ARBA" id="ARBA00022737"/>
    </source>
</evidence>
<dbReference type="PANTHER" id="PTHR13504:SF34">
    <property type="entry name" value="PROTEIN ADENYLYLTRANSFERASE FICD"/>
    <property type="match status" value="1"/>
</dbReference>
<dbReference type="SMART" id="SM00386">
    <property type="entry name" value="HAT"/>
    <property type="match status" value="1"/>
</dbReference>
<evidence type="ECO:0000256" key="9">
    <source>
        <dbReference type="ARBA" id="ARBA00022840"/>
    </source>
</evidence>
<dbReference type="PROSITE" id="PS51459">
    <property type="entry name" value="FIDO"/>
    <property type="match status" value="1"/>
</dbReference>
<dbReference type="GO" id="GO:0005524">
    <property type="term" value="F:ATP binding"/>
    <property type="evidence" value="ECO:0007669"/>
    <property type="project" value="UniProtKB-KW"/>
</dbReference>
<evidence type="ECO:0000313" key="22">
    <source>
        <dbReference type="Proteomes" id="UP000676336"/>
    </source>
</evidence>
<keyword evidence="9 16" id="KW-0067">ATP-binding</keyword>
<dbReference type="SUPFAM" id="SSF140931">
    <property type="entry name" value="Fic-like"/>
    <property type="match status" value="1"/>
</dbReference>
<dbReference type="InterPro" id="IPR003812">
    <property type="entry name" value="Fido"/>
</dbReference>
<dbReference type="AlphaFoldDB" id="A0A8S2QZH6"/>
<feature type="non-terminal residue" evidence="21">
    <location>
        <position position="1"/>
    </location>
</feature>
<evidence type="ECO:0000256" key="1">
    <source>
        <dbReference type="ARBA" id="ARBA00004167"/>
    </source>
</evidence>
<feature type="site" description="Important for autoinhibition of adenylyltransferase activity" evidence="17">
    <location>
        <position position="134"/>
    </location>
</feature>
<comment type="subcellular location">
    <subcellularLocation>
        <location evidence="1">Membrane</location>
        <topology evidence="1">Single-pass membrane protein</topology>
    </subcellularLocation>
</comment>
<dbReference type="SUPFAM" id="SSF48452">
    <property type="entry name" value="TPR-like"/>
    <property type="match status" value="1"/>
</dbReference>
<evidence type="ECO:0000256" key="18">
    <source>
        <dbReference type="PIRSR" id="PIRSR640198-4"/>
    </source>
</evidence>
<evidence type="ECO:0000259" key="20">
    <source>
        <dbReference type="PROSITE" id="PS51459"/>
    </source>
</evidence>
<comment type="similarity">
    <text evidence="2">Belongs to the fic family.</text>
</comment>
<keyword evidence="7 16" id="KW-0547">Nucleotide-binding</keyword>
<keyword evidence="11" id="KW-0472">Membrane</keyword>
<gene>
    <name evidence="21" type="ORF">SMN809_LOCUS19019</name>
</gene>
<sequence length="485" mass="56283">LRQEAETSLHLALRLIAENKFEKARKVFEHALTLDPYNSEILIEYGQFLEHHHNDLIRAENLYTRALVKQPINARALELKKRTSPLVEEIDQKHFILIDNLLQELYRIPDTNPHLRRAKRDAYYLHIYHSNAIEGNTLNLRETRHIVETRMAIGGKSLIEQQEVLGLDLALQYVNSTLVNRLGSITQQDIFDIHRRVLGFVDPVEAGHLRKHQVYVGSFVPPSAVEVQNYLDDFLVWLNSLEDTRDLHAIELAAIAHYKFVYIHPFIDGNGRTGRLLMNLILMRSGFPPVIIKKSDRLAYYSYLDQANDGDIRPLIRFIAKCTERTLTEFIHQSQPTRSTGQELTLADDDDMGDETSDGRNLFEERIIMHQLCLPSRNLNKKICLYQHFHSTHGFTNEVAMRLVRAIIHQQDPHRSKLFSSNSDTPLTLHDPFHKVKCPLANRHDIINTPCLIQEITRKSIRRHLCGVHRLDQQTINKLIKEMTK</sequence>
<dbReference type="PANTHER" id="PTHR13504">
    <property type="entry name" value="FIDO DOMAIN-CONTAINING PROTEIN DDB_G0283145"/>
    <property type="match status" value="1"/>
</dbReference>
<dbReference type="InterPro" id="IPR040198">
    <property type="entry name" value="Fido_containing"/>
</dbReference>
<feature type="binding site" evidence="16">
    <location>
        <position position="308"/>
    </location>
    <ligand>
        <name>ATP</name>
        <dbReference type="ChEBI" id="CHEBI:30616"/>
    </ligand>
</feature>
<keyword evidence="3" id="KW-0808">Transferase</keyword>
<evidence type="ECO:0000256" key="16">
    <source>
        <dbReference type="PIRSR" id="PIRSR640198-2"/>
    </source>
</evidence>
<dbReference type="Pfam" id="PF13428">
    <property type="entry name" value="TPR_14"/>
    <property type="match status" value="1"/>
</dbReference>
<dbReference type="Pfam" id="PF02661">
    <property type="entry name" value="Fic"/>
    <property type="match status" value="1"/>
</dbReference>
<evidence type="ECO:0000256" key="12">
    <source>
        <dbReference type="ARBA" id="ARBA00034531"/>
    </source>
</evidence>
<evidence type="ECO:0000256" key="14">
    <source>
        <dbReference type="ARBA" id="ARBA00048696"/>
    </source>
</evidence>
<evidence type="ECO:0000256" key="15">
    <source>
        <dbReference type="PIRSR" id="PIRSR640198-1"/>
    </source>
</evidence>
<dbReference type="InterPro" id="IPR036597">
    <property type="entry name" value="Fido-like_dom_sf"/>
</dbReference>
<keyword evidence="8 19" id="KW-0802">TPR repeat</keyword>
<comment type="catalytic activity">
    <reaction evidence="13">
        <text>L-threonyl-[protein] + ATP = 3-O-(5'-adenylyl)-L-threonyl-[protein] + diphosphate</text>
        <dbReference type="Rhea" id="RHEA:54292"/>
        <dbReference type="Rhea" id="RHEA-COMP:11060"/>
        <dbReference type="Rhea" id="RHEA-COMP:13847"/>
        <dbReference type="ChEBI" id="CHEBI:30013"/>
        <dbReference type="ChEBI" id="CHEBI:30616"/>
        <dbReference type="ChEBI" id="CHEBI:33019"/>
        <dbReference type="ChEBI" id="CHEBI:138113"/>
        <dbReference type="EC" id="2.7.7.108"/>
    </reaction>
</comment>
<dbReference type="PROSITE" id="PS50005">
    <property type="entry name" value="TPR"/>
    <property type="match status" value="1"/>
</dbReference>
<feature type="repeat" description="TPR" evidence="19">
    <location>
        <begin position="5"/>
        <end position="38"/>
    </location>
</feature>
<feature type="glycosylation site" description="N-linked (GlcNAc...) asparagine" evidence="18">
    <location>
        <position position="175"/>
    </location>
</feature>
<evidence type="ECO:0000256" key="11">
    <source>
        <dbReference type="ARBA" id="ARBA00023136"/>
    </source>
</evidence>
<dbReference type="InterPro" id="IPR019734">
    <property type="entry name" value="TPR_rpt"/>
</dbReference>
<protein>
    <recommendedName>
        <fullName evidence="12">protein adenylyltransferase</fullName>
        <ecNumber evidence="12">2.7.7.108</ecNumber>
    </recommendedName>
</protein>
<evidence type="ECO:0000256" key="2">
    <source>
        <dbReference type="ARBA" id="ARBA00009742"/>
    </source>
</evidence>
<feature type="active site" evidence="15">
    <location>
        <position position="264"/>
    </location>
</feature>
<dbReference type="EMBL" id="CAJOBI010009361">
    <property type="protein sequence ID" value="CAF4136298.1"/>
    <property type="molecule type" value="Genomic_DNA"/>
</dbReference>
<evidence type="ECO:0000256" key="13">
    <source>
        <dbReference type="ARBA" id="ARBA00047939"/>
    </source>
</evidence>
<organism evidence="21 22">
    <name type="scientific">Rotaria magnacalcarata</name>
    <dbReference type="NCBI Taxonomy" id="392030"/>
    <lineage>
        <taxon>Eukaryota</taxon>
        <taxon>Metazoa</taxon>
        <taxon>Spiralia</taxon>
        <taxon>Gnathifera</taxon>
        <taxon>Rotifera</taxon>
        <taxon>Eurotatoria</taxon>
        <taxon>Bdelloidea</taxon>
        <taxon>Philodinida</taxon>
        <taxon>Philodinidae</taxon>
        <taxon>Rotaria</taxon>
    </lineage>
</organism>
<dbReference type="GO" id="GO:0070733">
    <property type="term" value="F:AMPylase activity"/>
    <property type="evidence" value="ECO:0007669"/>
    <property type="project" value="UniProtKB-EC"/>
</dbReference>
<evidence type="ECO:0000256" key="3">
    <source>
        <dbReference type="ARBA" id="ARBA00022679"/>
    </source>
</evidence>
<dbReference type="GO" id="GO:0016020">
    <property type="term" value="C:membrane"/>
    <property type="evidence" value="ECO:0007669"/>
    <property type="project" value="UniProtKB-SubCell"/>
</dbReference>
<accession>A0A8S2QZH6</accession>
<dbReference type="Proteomes" id="UP000676336">
    <property type="component" value="Unassembled WGS sequence"/>
</dbReference>
<dbReference type="InterPro" id="IPR003107">
    <property type="entry name" value="HAT"/>
</dbReference>
<proteinExistence type="inferred from homology"/>
<dbReference type="EC" id="2.7.7.108" evidence="12"/>
<comment type="caution">
    <text evidence="21">The sequence shown here is derived from an EMBL/GenBank/DDBJ whole genome shotgun (WGS) entry which is preliminary data.</text>
</comment>